<evidence type="ECO:0008006" key="4">
    <source>
        <dbReference type="Google" id="ProtNLM"/>
    </source>
</evidence>
<evidence type="ECO:0000256" key="1">
    <source>
        <dbReference type="SAM" id="Phobius"/>
    </source>
</evidence>
<feature type="transmembrane region" description="Helical" evidence="1">
    <location>
        <begin position="21"/>
        <end position="39"/>
    </location>
</feature>
<evidence type="ECO:0000313" key="2">
    <source>
        <dbReference type="EMBL" id="PIC29462.1"/>
    </source>
</evidence>
<organism evidence="2 3">
    <name type="scientific">Caenorhabditis nigoni</name>
    <dbReference type="NCBI Taxonomy" id="1611254"/>
    <lineage>
        <taxon>Eukaryota</taxon>
        <taxon>Metazoa</taxon>
        <taxon>Ecdysozoa</taxon>
        <taxon>Nematoda</taxon>
        <taxon>Chromadorea</taxon>
        <taxon>Rhabditida</taxon>
        <taxon>Rhabditina</taxon>
        <taxon>Rhabditomorpha</taxon>
        <taxon>Rhabditoidea</taxon>
        <taxon>Rhabditidae</taxon>
        <taxon>Peloderinae</taxon>
        <taxon>Caenorhabditis</taxon>
    </lineage>
</organism>
<dbReference type="PANTHER" id="PTHR35013">
    <property type="entry name" value="PROTEIN CBG22618-RELATED"/>
    <property type="match status" value="1"/>
</dbReference>
<evidence type="ECO:0000313" key="3">
    <source>
        <dbReference type="Proteomes" id="UP000230233"/>
    </source>
</evidence>
<name>A0A2G5TQE7_9PELO</name>
<keyword evidence="1" id="KW-0812">Transmembrane</keyword>
<keyword evidence="3" id="KW-1185">Reference proteome</keyword>
<comment type="caution">
    <text evidence="2">The sequence shown here is derived from an EMBL/GenBank/DDBJ whole genome shotgun (WGS) entry which is preliminary data.</text>
</comment>
<dbReference type="EMBL" id="PDUG01000005">
    <property type="protein sequence ID" value="PIC29462.1"/>
    <property type="molecule type" value="Genomic_DNA"/>
</dbReference>
<sequence>MSDKVIQLKSPKLGCIPVRPFLIFISFLELLWTLSYLTTEPPSTINFILGAASFMFNVSLVYGTLKYNDKALSYSQICVIFAIITNNIHQILYVGLYVA</sequence>
<dbReference type="Pfam" id="PF10912">
    <property type="entry name" value="Glam1"/>
    <property type="match status" value="1"/>
</dbReference>
<gene>
    <name evidence="2" type="primary">Cnig_chr_V.g21026</name>
    <name evidence="2" type="ORF">B9Z55_021026</name>
</gene>
<proteinExistence type="predicted"/>
<dbReference type="InterPro" id="IPR024483">
    <property type="entry name" value="Glam1"/>
</dbReference>
<feature type="transmembrane region" description="Helical" evidence="1">
    <location>
        <begin position="45"/>
        <end position="65"/>
    </location>
</feature>
<keyword evidence="1" id="KW-1133">Transmembrane helix</keyword>
<accession>A0A2G5TQE7</accession>
<keyword evidence="1" id="KW-0472">Membrane</keyword>
<reference evidence="3" key="1">
    <citation type="submission" date="2017-10" db="EMBL/GenBank/DDBJ databases">
        <title>Rapid genome shrinkage in a self-fertile nematode reveals novel sperm competition proteins.</title>
        <authorList>
            <person name="Yin D."/>
            <person name="Schwarz E.M."/>
            <person name="Thomas C.G."/>
            <person name="Felde R.L."/>
            <person name="Korf I.F."/>
            <person name="Cutter A.D."/>
            <person name="Schartner C.M."/>
            <person name="Ralston E.J."/>
            <person name="Meyer B.J."/>
            <person name="Haag E.S."/>
        </authorList>
    </citation>
    <scope>NUCLEOTIDE SEQUENCE [LARGE SCALE GENOMIC DNA]</scope>
    <source>
        <strain evidence="3">JU1422</strain>
    </source>
</reference>
<protein>
    <recommendedName>
        <fullName evidence="4">7TM GPCR serpentine receptor class x (Srx) domain-containing protein</fullName>
    </recommendedName>
</protein>
<dbReference type="AlphaFoldDB" id="A0A2G5TQE7"/>
<dbReference type="Proteomes" id="UP000230233">
    <property type="component" value="Chromosome V"/>
</dbReference>
<dbReference type="PANTHER" id="PTHR35013:SF3">
    <property type="entry name" value="TRANSMEMBRANE PROTEIN"/>
    <property type="match status" value="1"/>
</dbReference>
<feature type="transmembrane region" description="Helical" evidence="1">
    <location>
        <begin position="77"/>
        <end position="98"/>
    </location>
</feature>